<keyword evidence="2" id="KW-1185">Reference proteome</keyword>
<dbReference type="AlphaFoldDB" id="A0A1I7XPV9"/>
<feature type="region of interest" description="Disordered" evidence="1">
    <location>
        <begin position="81"/>
        <end position="241"/>
    </location>
</feature>
<reference evidence="3" key="1">
    <citation type="submission" date="2016-11" db="UniProtKB">
        <authorList>
            <consortium name="WormBaseParasite"/>
        </authorList>
    </citation>
    <scope>IDENTIFICATION</scope>
</reference>
<feature type="compositionally biased region" description="Acidic residues" evidence="1">
    <location>
        <begin position="138"/>
        <end position="148"/>
    </location>
</feature>
<accession>A0A1I7XPV9</accession>
<organism evidence="2 3">
    <name type="scientific">Heterorhabditis bacteriophora</name>
    <name type="common">Entomopathogenic nematode worm</name>
    <dbReference type="NCBI Taxonomy" id="37862"/>
    <lineage>
        <taxon>Eukaryota</taxon>
        <taxon>Metazoa</taxon>
        <taxon>Ecdysozoa</taxon>
        <taxon>Nematoda</taxon>
        <taxon>Chromadorea</taxon>
        <taxon>Rhabditida</taxon>
        <taxon>Rhabditina</taxon>
        <taxon>Rhabditomorpha</taxon>
        <taxon>Strongyloidea</taxon>
        <taxon>Heterorhabditidae</taxon>
        <taxon>Heterorhabditis</taxon>
    </lineage>
</organism>
<evidence type="ECO:0000313" key="2">
    <source>
        <dbReference type="Proteomes" id="UP000095283"/>
    </source>
</evidence>
<evidence type="ECO:0000256" key="1">
    <source>
        <dbReference type="SAM" id="MobiDB-lite"/>
    </source>
</evidence>
<name>A0A1I7XPV9_HETBA</name>
<feature type="compositionally biased region" description="Basic residues" evidence="1">
    <location>
        <begin position="20"/>
        <end position="30"/>
    </location>
</feature>
<evidence type="ECO:0000313" key="3">
    <source>
        <dbReference type="WBParaSite" id="Hba_19515"/>
    </source>
</evidence>
<feature type="compositionally biased region" description="Basic residues" evidence="1">
    <location>
        <begin position="48"/>
        <end position="58"/>
    </location>
</feature>
<sequence length="344" mass="37916">MEDSEEAREEVRSESEFRRGRGSGRGRGRGRPSSGGTTPNGQNNEKRKSGRGRNKRGRSVGLGSRVVEALADAVVAATNTGDDVYEFKSSPESESALLSSEYSSREERERSAPPTSKRLRLTEPQPESQGGSNHSGDIEMDEVDDEEENSKHSGIGSRKVPPLRISLTKTPSEEDGQEEPLSHQLTGRKAPRGRPGKRLANADIDEAQRMTRSKVRQTGKVLDEGDSWSKKKRGRTGTNQTAVEEVEDPQVDESLTAARVCEVPCSNTNLFTDVTPAQKLLFLNPQQGIISMKKMMAERWLCGMQEQFRPDRELPSKYLRLSLFTADYPLYSLSDGAGDGGMVN</sequence>
<feature type="compositionally biased region" description="Low complexity" evidence="1">
    <location>
        <begin position="92"/>
        <end position="102"/>
    </location>
</feature>
<dbReference type="Proteomes" id="UP000095283">
    <property type="component" value="Unplaced"/>
</dbReference>
<proteinExistence type="predicted"/>
<dbReference type="WBParaSite" id="Hba_19515">
    <property type="protein sequence ID" value="Hba_19515"/>
    <property type="gene ID" value="Hba_19515"/>
</dbReference>
<feature type="region of interest" description="Disordered" evidence="1">
    <location>
        <begin position="1"/>
        <end position="67"/>
    </location>
</feature>
<feature type="compositionally biased region" description="Polar residues" evidence="1">
    <location>
        <begin position="125"/>
        <end position="135"/>
    </location>
</feature>
<protein>
    <submittedName>
        <fullName evidence="3">PAPA-1 domain-containing protein</fullName>
    </submittedName>
</protein>
<feature type="compositionally biased region" description="Basic and acidic residues" evidence="1">
    <location>
        <begin position="9"/>
        <end position="19"/>
    </location>
</feature>